<evidence type="ECO:0000259" key="3">
    <source>
        <dbReference type="Pfam" id="PF01408"/>
    </source>
</evidence>
<name>A0ABS7PMC2_9SPHN</name>
<proteinExistence type="inferred from homology"/>
<feature type="domain" description="Gfo/Idh/MocA-like oxidoreductase N-terminal" evidence="3">
    <location>
        <begin position="4"/>
        <end position="122"/>
    </location>
</feature>
<feature type="domain" description="GFO/IDH/MocA-like oxidoreductase" evidence="4">
    <location>
        <begin position="132"/>
        <end position="247"/>
    </location>
</feature>
<dbReference type="EMBL" id="JAINVV010000004">
    <property type="protein sequence ID" value="MBY8822460.1"/>
    <property type="molecule type" value="Genomic_DNA"/>
</dbReference>
<dbReference type="InterPro" id="IPR055170">
    <property type="entry name" value="GFO_IDH_MocA-like_dom"/>
</dbReference>
<dbReference type="InterPro" id="IPR036291">
    <property type="entry name" value="NAD(P)-bd_dom_sf"/>
</dbReference>
<reference evidence="5 6" key="1">
    <citation type="submission" date="2021-08" db="EMBL/GenBank/DDBJ databases">
        <authorList>
            <person name="Tuo L."/>
        </authorList>
    </citation>
    <scope>NUCLEOTIDE SEQUENCE [LARGE SCALE GENOMIC DNA]</scope>
    <source>
        <strain evidence="5 6">JCM 31229</strain>
    </source>
</reference>
<evidence type="ECO:0000313" key="5">
    <source>
        <dbReference type="EMBL" id="MBY8822460.1"/>
    </source>
</evidence>
<dbReference type="PANTHER" id="PTHR22604">
    <property type="entry name" value="OXIDOREDUCTASES"/>
    <property type="match status" value="1"/>
</dbReference>
<dbReference type="Gene3D" id="3.30.360.10">
    <property type="entry name" value="Dihydrodipicolinate Reductase, domain 2"/>
    <property type="match status" value="1"/>
</dbReference>
<evidence type="ECO:0000256" key="1">
    <source>
        <dbReference type="ARBA" id="ARBA00010928"/>
    </source>
</evidence>
<accession>A0ABS7PMC2</accession>
<dbReference type="InterPro" id="IPR000683">
    <property type="entry name" value="Gfo/Idh/MocA-like_OxRdtase_N"/>
</dbReference>
<dbReference type="SUPFAM" id="SSF51735">
    <property type="entry name" value="NAD(P)-binding Rossmann-fold domains"/>
    <property type="match status" value="1"/>
</dbReference>
<comment type="similarity">
    <text evidence="1">Belongs to the Gfo/Idh/MocA family.</text>
</comment>
<evidence type="ECO:0000256" key="2">
    <source>
        <dbReference type="ARBA" id="ARBA00023002"/>
    </source>
</evidence>
<evidence type="ECO:0000259" key="4">
    <source>
        <dbReference type="Pfam" id="PF22725"/>
    </source>
</evidence>
<keyword evidence="6" id="KW-1185">Reference proteome</keyword>
<organism evidence="5 6">
    <name type="scientific">Sphingomonas colocasiae</name>
    <dbReference type="NCBI Taxonomy" id="1848973"/>
    <lineage>
        <taxon>Bacteria</taxon>
        <taxon>Pseudomonadati</taxon>
        <taxon>Pseudomonadota</taxon>
        <taxon>Alphaproteobacteria</taxon>
        <taxon>Sphingomonadales</taxon>
        <taxon>Sphingomonadaceae</taxon>
        <taxon>Sphingomonas</taxon>
    </lineage>
</organism>
<keyword evidence="2" id="KW-0560">Oxidoreductase</keyword>
<dbReference type="PANTHER" id="PTHR22604:SF105">
    <property type="entry name" value="TRANS-1,2-DIHYDROBENZENE-1,2-DIOL DEHYDROGENASE"/>
    <property type="match status" value="1"/>
</dbReference>
<dbReference type="SUPFAM" id="SSF55347">
    <property type="entry name" value="Glyceraldehyde-3-phosphate dehydrogenase-like, C-terminal domain"/>
    <property type="match status" value="1"/>
</dbReference>
<dbReference type="RefSeq" id="WP_222989538.1">
    <property type="nucleotide sequence ID" value="NZ_JAINVV010000004.1"/>
</dbReference>
<sequence length="320" mass="34500">MERLRIGLLGAARVARAGIVDPVAAEPRAVLAAVAARDRGRAADFAREHDVAIVAADYAALISHPGIDLVYVATPPAHHAEWAARAIAQGKHVLVEKPFGLDAREAEHVLALARDRGVRVFEAMHAPHHPLFRKVEAIVSSGALGAIRRVVARFDVALPRTPGEFRWDATQGGGALMDLGVYPLAFCRRLLGEAFEIESVTADLIEGVDADFSARLRFDGGVIAEVSSAFTKPVVMELSVEGDCGTVLADRIVVPHRGNRLETRIDGETMIEEVPGPTSWTAQLNAICDTLLDGRPFPLPEDDFVHSMRAIDRIRAAGGW</sequence>
<dbReference type="Proteomes" id="UP000706039">
    <property type="component" value="Unassembled WGS sequence"/>
</dbReference>
<dbReference type="Pfam" id="PF01408">
    <property type="entry name" value="GFO_IDH_MocA"/>
    <property type="match status" value="1"/>
</dbReference>
<dbReference type="InterPro" id="IPR050984">
    <property type="entry name" value="Gfo/Idh/MocA_domain"/>
</dbReference>
<evidence type="ECO:0000313" key="6">
    <source>
        <dbReference type="Proteomes" id="UP000706039"/>
    </source>
</evidence>
<protein>
    <submittedName>
        <fullName evidence="5">Gfo/Idh/MocA family oxidoreductase</fullName>
    </submittedName>
</protein>
<comment type="caution">
    <text evidence="5">The sequence shown here is derived from an EMBL/GenBank/DDBJ whole genome shotgun (WGS) entry which is preliminary data.</text>
</comment>
<gene>
    <name evidence="5" type="ORF">K7G82_09165</name>
</gene>
<dbReference type="Gene3D" id="3.40.50.720">
    <property type="entry name" value="NAD(P)-binding Rossmann-like Domain"/>
    <property type="match status" value="1"/>
</dbReference>
<dbReference type="Pfam" id="PF22725">
    <property type="entry name" value="GFO_IDH_MocA_C3"/>
    <property type="match status" value="1"/>
</dbReference>